<evidence type="ECO:0000313" key="3">
    <source>
        <dbReference type="Proteomes" id="UP000693970"/>
    </source>
</evidence>
<evidence type="ECO:0000256" key="1">
    <source>
        <dbReference type="SAM" id="MobiDB-lite"/>
    </source>
</evidence>
<name>A0A9K3PW33_9STRA</name>
<organism evidence="2 3">
    <name type="scientific">Nitzschia inconspicua</name>
    <dbReference type="NCBI Taxonomy" id="303405"/>
    <lineage>
        <taxon>Eukaryota</taxon>
        <taxon>Sar</taxon>
        <taxon>Stramenopiles</taxon>
        <taxon>Ochrophyta</taxon>
        <taxon>Bacillariophyta</taxon>
        <taxon>Bacillariophyceae</taxon>
        <taxon>Bacillariophycidae</taxon>
        <taxon>Bacillariales</taxon>
        <taxon>Bacillariaceae</taxon>
        <taxon>Nitzschia</taxon>
    </lineage>
</organism>
<feature type="region of interest" description="Disordered" evidence="1">
    <location>
        <begin position="224"/>
        <end position="243"/>
    </location>
</feature>
<accession>A0A9K3PW33</accession>
<gene>
    <name evidence="2" type="ORF">IV203_025583</name>
</gene>
<evidence type="ECO:0000313" key="2">
    <source>
        <dbReference type="EMBL" id="KAG7361917.1"/>
    </source>
</evidence>
<dbReference type="AlphaFoldDB" id="A0A9K3PW33"/>
<feature type="compositionally biased region" description="Basic and acidic residues" evidence="1">
    <location>
        <begin position="128"/>
        <end position="139"/>
    </location>
</feature>
<dbReference type="EMBL" id="JAGRRH010000012">
    <property type="protein sequence ID" value="KAG7361917.1"/>
    <property type="molecule type" value="Genomic_DNA"/>
</dbReference>
<feature type="region of interest" description="Disordered" evidence="1">
    <location>
        <begin position="73"/>
        <end position="92"/>
    </location>
</feature>
<reference evidence="2" key="2">
    <citation type="submission" date="2021-04" db="EMBL/GenBank/DDBJ databases">
        <authorList>
            <person name="Podell S."/>
        </authorList>
    </citation>
    <scope>NUCLEOTIDE SEQUENCE</scope>
    <source>
        <strain evidence="2">Hildebrandi</strain>
    </source>
</reference>
<feature type="region of interest" description="Disordered" evidence="1">
    <location>
        <begin position="119"/>
        <end position="155"/>
    </location>
</feature>
<comment type="caution">
    <text evidence="2">The sequence shown here is derived from an EMBL/GenBank/DDBJ whole genome shotgun (WGS) entry which is preliminary data.</text>
</comment>
<protein>
    <submittedName>
        <fullName evidence="2">Uncharacterized protein</fullName>
    </submittedName>
</protein>
<feature type="compositionally biased region" description="Pro residues" evidence="1">
    <location>
        <begin position="142"/>
        <end position="154"/>
    </location>
</feature>
<sequence>MHRASYRIDVFLYGATTNGALSSSHDVRRRVPAVAGVVVIETGAVRMAILVLDLDLFRRKFRIMDPNPLVVAVHGEKRDPPPTQNQPRKKSTMNIMQEIKKLLNDSKFATKEKRDGVVTSTMLYSDSNEPRMEQERTTESKTPPPPPPPPPPLPVHQQTVISSSTRRVKRNHLNSTSTRSSRMYRAIKNYVDPQRPKTDSHVTKLAKKVVPKTHKHLCKTLGGSSIHGGTANRPLKSTIKAEV</sequence>
<dbReference type="Proteomes" id="UP000693970">
    <property type="component" value="Unassembled WGS sequence"/>
</dbReference>
<keyword evidence="3" id="KW-1185">Reference proteome</keyword>
<proteinExistence type="predicted"/>
<reference evidence="2" key="1">
    <citation type="journal article" date="2021" name="Sci. Rep.">
        <title>Diploid genomic architecture of Nitzschia inconspicua, an elite biomass production diatom.</title>
        <authorList>
            <person name="Oliver A."/>
            <person name="Podell S."/>
            <person name="Pinowska A."/>
            <person name="Traller J.C."/>
            <person name="Smith S.R."/>
            <person name="McClure R."/>
            <person name="Beliaev A."/>
            <person name="Bohutskyi P."/>
            <person name="Hill E.A."/>
            <person name="Rabines A."/>
            <person name="Zheng H."/>
            <person name="Allen L.Z."/>
            <person name="Kuo A."/>
            <person name="Grigoriev I.V."/>
            <person name="Allen A.E."/>
            <person name="Hazlebeck D."/>
            <person name="Allen E.E."/>
        </authorList>
    </citation>
    <scope>NUCLEOTIDE SEQUENCE</scope>
    <source>
        <strain evidence="2">Hildebrandi</strain>
    </source>
</reference>